<reference evidence="7 8" key="1">
    <citation type="submission" date="2023-08" db="EMBL/GenBank/DDBJ databases">
        <title>Helicovermis profunda gen. nov., sp. nov., a novel mesophilic, fermentative bacterium within the Bacillota from a deep-sea hydrothermal vent chimney.</title>
        <authorList>
            <person name="Miyazaki U."/>
            <person name="Mizutani D."/>
            <person name="Hashimoto Y."/>
            <person name="Tame A."/>
            <person name="Sawayama S."/>
            <person name="Miyazaki J."/>
            <person name="Takai K."/>
            <person name="Nakagawa S."/>
        </authorList>
    </citation>
    <scope>NUCLEOTIDE SEQUENCE [LARGE SCALE GENOMIC DNA]</scope>
    <source>
        <strain evidence="7 8">S502</strain>
    </source>
</reference>
<feature type="transmembrane region" description="Helical" evidence="6">
    <location>
        <begin position="373"/>
        <end position="391"/>
    </location>
</feature>
<evidence type="ECO:0000256" key="4">
    <source>
        <dbReference type="ARBA" id="ARBA00022989"/>
    </source>
</evidence>
<dbReference type="Gene3D" id="1.20.1250.20">
    <property type="entry name" value="MFS general substrate transporter like domains"/>
    <property type="match status" value="1"/>
</dbReference>
<evidence type="ECO:0000313" key="7">
    <source>
        <dbReference type="EMBL" id="BEP27991.1"/>
    </source>
</evidence>
<evidence type="ECO:0000256" key="5">
    <source>
        <dbReference type="ARBA" id="ARBA00023136"/>
    </source>
</evidence>
<dbReference type="InterPro" id="IPR036259">
    <property type="entry name" value="MFS_trans_sf"/>
</dbReference>
<comment type="subcellular location">
    <subcellularLocation>
        <location evidence="1">Cell membrane</location>
        <topology evidence="1">Multi-pass membrane protein</topology>
    </subcellularLocation>
</comment>
<dbReference type="InterPro" id="IPR011701">
    <property type="entry name" value="MFS"/>
</dbReference>
<dbReference type="Pfam" id="PF07690">
    <property type="entry name" value="MFS_1"/>
    <property type="match status" value="1"/>
</dbReference>
<dbReference type="PANTHER" id="PTHR23513">
    <property type="entry name" value="INTEGRAL MEMBRANE EFFLUX PROTEIN-RELATED"/>
    <property type="match status" value="1"/>
</dbReference>
<evidence type="ECO:0000313" key="8">
    <source>
        <dbReference type="Proteomes" id="UP001321786"/>
    </source>
</evidence>
<organism evidence="7 8">
    <name type="scientific">Helicovermis profundi</name>
    <dbReference type="NCBI Taxonomy" id="3065157"/>
    <lineage>
        <taxon>Bacteria</taxon>
        <taxon>Bacillati</taxon>
        <taxon>Bacillota</taxon>
        <taxon>Clostridia</taxon>
        <taxon>Helicovermis</taxon>
    </lineage>
</organism>
<proteinExistence type="predicted"/>
<dbReference type="Proteomes" id="UP001321786">
    <property type="component" value="Chromosome"/>
</dbReference>
<dbReference type="KEGG" id="hprf:HLPR_03220"/>
<keyword evidence="4 6" id="KW-1133">Transmembrane helix</keyword>
<feature type="transmembrane region" description="Helical" evidence="6">
    <location>
        <begin position="70"/>
        <end position="90"/>
    </location>
</feature>
<dbReference type="AlphaFoldDB" id="A0AAU9E0D5"/>
<evidence type="ECO:0000256" key="2">
    <source>
        <dbReference type="ARBA" id="ARBA00022475"/>
    </source>
</evidence>
<feature type="transmembrane region" description="Helical" evidence="6">
    <location>
        <begin position="286"/>
        <end position="307"/>
    </location>
</feature>
<feature type="transmembrane region" description="Helical" evidence="6">
    <location>
        <begin position="346"/>
        <end position="367"/>
    </location>
</feature>
<name>A0AAU9E0D5_9FIRM</name>
<dbReference type="EMBL" id="AP028654">
    <property type="protein sequence ID" value="BEP27991.1"/>
    <property type="molecule type" value="Genomic_DNA"/>
</dbReference>
<feature type="transmembrane region" description="Helical" evidence="6">
    <location>
        <begin position="140"/>
        <end position="159"/>
    </location>
</feature>
<keyword evidence="3 6" id="KW-0812">Transmembrane</keyword>
<dbReference type="SUPFAM" id="SSF103473">
    <property type="entry name" value="MFS general substrate transporter"/>
    <property type="match status" value="1"/>
</dbReference>
<gene>
    <name evidence="7" type="ORF">HLPR_03220</name>
</gene>
<dbReference type="PANTHER" id="PTHR23513:SF6">
    <property type="entry name" value="MAJOR FACILITATOR SUPERFAMILY ASSOCIATED DOMAIN-CONTAINING PROTEIN"/>
    <property type="match status" value="1"/>
</dbReference>
<evidence type="ECO:0000256" key="6">
    <source>
        <dbReference type="SAM" id="Phobius"/>
    </source>
</evidence>
<sequence length="414" mass="46480">MKDMNYIKLLSAIIINSFGDILFDLFIVWSITVNSGDVMNAVYLIGGSILFRALLSMFIGILIDRYSKKLLMIISNISSVVVISALFLFLRFELSTLWIGIFFILINDINNEIFRRGYVAISAEIFEESLFIKFQSSYSVIVKVLSIGGSVIVGLMITYMSQSLIFSIDILTFIIAIVLVYQIKSDKIYVIKEKEKLKIKEFSSIYNTLISEVKVAFTAIFKVKFLKQFVILMFVLNLAYGYIPYILPVILSSKINSALFLGFIKAGIAVGEIIGLILVVKFGNNISLLFKFSMIGCIISIVVVNFIDESIIIVLGFSMYGFSDSLTQPLFSHTVSSLDDKDRGKILGGIDTIILLSPSLGMFIGTFLQKINMTFSVIFLVGVFLFGYFIISNSREFKNININKAIVRVDEKLI</sequence>
<protein>
    <submittedName>
        <fullName evidence="7">MFS transporter</fullName>
    </submittedName>
</protein>
<feature type="transmembrane region" description="Helical" evidence="6">
    <location>
        <begin position="165"/>
        <end position="183"/>
    </location>
</feature>
<accession>A0AAU9E0D5</accession>
<dbReference type="GO" id="GO:0022857">
    <property type="term" value="F:transmembrane transporter activity"/>
    <property type="evidence" value="ECO:0007669"/>
    <property type="project" value="InterPro"/>
</dbReference>
<dbReference type="GO" id="GO:0005886">
    <property type="term" value="C:plasma membrane"/>
    <property type="evidence" value="ECO:0007669"/>
    <property type="project" value="UniProtKB-SubCell"/>
</dbReference>
<keyword evidence="8" id="KW-1185">Reference proteome</keyword>
<feature type="transmembrane region" description="Helical" evidence="6">
    <location>
        <begin position="41"/>
        <end position="63"/>
    </location>
</feature>
<evidence type="ECO:0000256" key="3">
    <source>
        <dbReference type="ARBA" id="ARBA00022692"/>
    </source>
</evidence>
<keyword evidence="2" id="KW-1003">Cell membrane</keyword>
<keyword evidence="5 6" id="KW-0472">Membrane</keyword>
<feature type="transmembrane region" description="Helical" evidence="6">
    <location>
        <begin position="258"/>
        <end position="280"/>
    </location>
</feature>
<feature type="transmembrane region" description="Helical" evidence="6">
    <location>
        <begin position="229"/>
        <end position="251"/>
    </location>
</feature>
<evidence type="ECO:0000256" key="1">
    <source>
        <dbReference type="ARBA" id="ARBA00004651"/>
    </source>
</evidence>
<feature type="transmembrane region" description="Helical" evidence="6">
    <location>
        <begin position="7"/>
        <end position="29"/>
    </location>
</feature>